<evidence type="ECO:0000256" key="1">
    <source>
        <dbReference type="ARBA" id="ARBA00010556"/>
    </source>
</evidence>
<feature type="domain" description="Alpha-2-macroglobulin bait region" evidence="2">
    <location>
        <begin position="997"/>
        <end position="1152"/>
    </location>
</feature>
<comment type="similarity">
    <text evidence="1">Belongs to the protease inhibitor I39 (alpha-2-macroglobulin) family. Bacterial alpha-2-macroglobulin subfamily.</text>
</comment>
<reference evidence="4 5" key="1">
    <citation type="journal article" date="2024" name="Microbiology">
        <title>Methylomarinum rosea sp. nov., a novel halophilic methanotrophic bacterium from the hypersaline Lake Elton.</title>
        <authorList>
            <person name="Suleimanov R.Z."/>
            <person name="Oshkin I.Y."/>
            <person name="Danilova O.V."/>
            <person name="Suzina N.E."/>
            <person name="Dedysh S.N."/>
        </authorList>
    </citation>
    <scope>NUCLEOTIDE SEQUENCE [LARGE SCALE GENOMIC DNA]</scope>
    <source>
        <strain evidence="4 5">Ch1-1</strain>
    </source>
</reference>
<proteinExistence type="inferred from homology"/>
<evidence type="ECO:0000313" key="4">
    <source>
        <dbReference type="EMBL" id="XBS21638.1"/>
    </source>
</evidence>
<dbReference type="Pfam" id="PF01835">
    <property type="entry name" value="MG2"/>
    <property type="match status" value="1"/>
</dbReference>
<evidence type="ECO:0000259" key="3">
    <source>
        <dbReference type="SMART" id="SM01360"/>
    </source>
</evidence>
<dbReference type="InterPro" id="IPR011625">
    <property type="entry name" value="A2M_N_BRD"/>
</dbReference>
<dbReference type="Gene3D" id="1.50.10.20">
    <property type="match status" value="1"/>
</dbReference>
<dbReference type="InterPro" id="IPR008930">
    <property type="entry name" value="Terpenoid_cyclase/PrenylTrfase"/>
</dbReference>
<dbReference type="InterPro" id="IPR051802">
    <property type="entry name" value="YfhM-like"/>
</dbReference>
<dbReference type="InterPro" id="IPR001599">
    <property type="entry name" value="Macroglobln_a2"/>
</dbReference>
<keyword evidence="5" id="KW-1185">Reference proteome</keyword>
<name>A0AAU7NXE3_9GAMM</name>
<dbReference type="Gene3D" id="2.60.40.1930">
    <property type="match status" value="1"/>
</dbReference>
<dbReference type="InterPro" id="IPR002890">
    <property type="entry name" value="MG2"/>
</dbReference>
<feature type="domain" description="Alpha-2-macroglobulin" evidence="3">
    <location>
        <begin position="1214"/>
        <end position="1303"/>
    </location>
</feature>
<dbReference type="Gene3D" id="2.60.40.3710">
    <property type="match status" value="1"/>
</dbReference>
<dbReference type="Pfam" id="PF07703">
    <property type="entry name" value="A2M_BRD"/>
    <property type="match status" value="1"/>
</dbReference>
<gene>
    <name evidence="4" type="ORF">Q9L42_005805</name>
</gene>
<dbReference type="PANTHER" id="PTHR40094:SF1">
    <property type="entry name" value="UBIQUITIN DOMAIN-CONTAINING PROTEIN"/>
    <property type="match status" value="1"/>
</dbReference>
<dbReference type="RefSeq" id="WP_349432263.1">
    <property type="nucleotide sequence ID" value="NZ_CP157743.1"/>
</dbReference>
<dbReference type="Proteomes" id="UP001225378">
    <property type="component" value="Chromosome"/>
</dbReference>
<evidence type="ECO:0000259" key="2">
    <source>
        <dbReference type="SMART" id="SM01359"/>
    </source>
</evidence>
<dbReference type="KEGG" id="mech:Q9L42_005805"/>
<dbReference type="SMART" id="SM01359">
    <property type="entry name" value="A2M_N_2"/>
    <property type="match status" value="1"/>
</dbReference>
<dbReference type="EMBL" id="CP157743">
    <property type="protein sequence ID" value="XBS21638.1"/>
    <property type="molecule type" value="Genomic_DNA"/>
</dbReference>
<dbReference type="GO" id="GO:0004866">
    <property type="term" value="F:endopeptidase inhibitor activity"/>
    <property type="evidence" value="ECO:0007669"/>
    <property type="project" value="InterPro"/>
</dbReference>
<dbReference type="PANTHER" id="PTHR40094">
    <property type="entry name" value="ALPHA-2-MACROGLOBULIN HOMOLOG"/>
    <property type="match status" value="1"/>
</dbReference>
<protein>
    <submittedName>
        <fullName evidence="4">Alpha-2-macroglobulin family protein</fullName>
    </submittedName>
</protein>
<dbReference type="InterPro" id="IPR041246">
    <property type="entry name" value="Bact_MG10"/>
</dbReference>
<dbReference type="Pfam" id="PF17973">
    <property type="entry name" value="bMG10"/>
    <property type="match status" value="1"/>
</dbReference>
<dbReference type="Pfam" id="PF00207">
    <property type="entry name" value="A2M"/>
    <property type="match status" value="1"/>
</dbReference>
<evidence type="ECO:0000313" key="5">
    <source>
        <dbReference type="Proteomes" id="UP001225378"/>
    </source>
</evidence>
<accession>A0AAU7NXE3</accession>
<dbReference type="SMART" id="SM01360">
    <property type="entry name" value="A2M"/>
    <property type="match status" value="1"/>
</dbReference>
<sequence length="1943" mass="217661">MKLTIFFTLLFLSTVTSGDEGLKILSIHPSGEDVPAGRQIVIQFDRAVVPIGRMERTPEEVAITLSPHLDCQWRWLDRSSLACQLGEKAAMQQATRYALTVWPGLKAQDGSLIEQPFVHQFITERPRVRHVRFKTWQAPGHPLLQATFNQPVSRDSVQRHLYFSAPTAQTSTRIALIAKADPDAHQAPRLLTLPGEKTSLDFGKQQSRRVDDEATLTGTLEARRVWLLSPASELPLNSPVQLKSEPGLVSAFGEERGIASRTLVSFDTFPEFRFNGISCRSNANETLLITPENSDAARLCNPLERIALSFSSPLLNSEVKDKLSITPDLAGERKDYDPWANVGDYSRLSWTHKKGQNYLVWLPETLKAAQQYRVRVKEGMRLNDEFGRELDTAINMTFWTDHRKPDFTRVYRHSVLEQQTDSELPLYVTNLDKITLNYRTLTPRGGQENQSVRLDVPQAEDVSFAIPLTIRQLLNGESGAVYGAIDSTPAVAKDRQARVFFSQVSPYQLHVKLGHFNSLVWVTDFATGEPVADAKVSIYKDALTKLQADPTMLAQGVTDRDGVTLLPGSDKLDPKLQTFGWRCHQDNCQRLFVKVEKQGQMALMPLNHHFEVNTYRASSYSVYASQQQEFGHIHAWGTTAQGIYRAGDTMQFKLYLRNQDKQTFVPPPRQGYRLEIIDPAGKTVHQIDELELSEFGAYHGAYKIPQSATIGWYRFRLKAAFTSRQWQPLKVLVSDFTPSPFKVSNELNGDRFHAGDELRLHTLARLHSGGAYQDAQARVSIDLASRQFNSAHPLARGFHFDSYRGQNDRQLLQQTQALDDRGETQVSMELPDTDIIYGKLTVESSVRDERGKYIAAVTSADYLAVDRLVGLKSTQWLFNEDEPAVIDYLVVDAAGKPAAGTPVSLTIQREETVSARVKGAGNAYVSQFSSRWLDAGHCQGVSQQQSSSCEFIPDQPGNYKITATIKDSQGKPHTTVLTVWVAGKGRVVWRQPNDNSLQLIPEKTEYQVGDTARYLVKNPYPGADALVTLERYGVIKQWRQKLTASTPVIEFDIDEELLPGFYFSVVVMSPRVEKPLGDGKIDLGKPAFKIGYLKVPVRDPWKEIDVAIETDAEIYKPGAKVKAHLQAKPRNPDGNQPIELAVVVLDEAVLDLIAGGSRYFAPYRGFYRLEALDVKNYSLLTRLLGRQKFEKKGASSGGDGGGALSMRSLFKYVSYWNPSIKTDDAGNADIEFTLPDNLTGWRILALAVTPGDRMGLGQQSFKVNQPTEIRPVMPNQVSEGDRFMAGFSIMNRSDQKRSIQVVISAEGDLDKAFSLTKTLELDAYQRQTVYAETLASSIKLSRDLDQDEIRFNVTAVDERDGDALRHAIPILKRRALITAADYGSTRDDQVTAALAVPKQIHPDIGDISVELSPSVIGNIGGAFRYLRDYPYHCWEQQLSQAVMAAHFQRLHDYLPDELSWPESAGLPREILARAADFQAPNGGMTYYLPQNDYVSPYLSAYTALAFNWLRDAGHDIPAPVERQLHAYLQTLLRKDASPTFYSKGMAATVRAVALAALSAQGKVGLSDLRRYRPHVPYMSLFGKAHYLQAALAVQGGERLVAEVRDMIISHAQQSGGKLSFNEELDDSYTRILATPLRANCAILSALIQSKQPGDSPFKLVRTITQARGKRDHWENTQENLFCMQALTDYSRRYESEQPALEVSVAVENEPLGDVAFDDRRDRAKTLTLPLHEDMLGQARTVTITRQGRGRLYHSTRLSYAPREGISQPINAGIDLRREYSVERNGRWLLLDSRDPHADSVTNISRGELVRVDLYLSLPAARHFVVVEDPVPGGLEPVNRDLATASGVDAAKGERAMAGGAWWFQFDDWIGYNVSRWSFYHREIKHDTVRFYSDYLPAGRYHLSYTAQAIAVGEFSRQAAHAEEMYDPDVFGKSQTGRLRVEEK</sequence>
<organism evidence="4 5">
    <name type="scientific">Methylomarinum roseum</name>
    <dbReference type="NCBI Taxonomy" id="3067653"/>
    <lineage>
        <taxon>Bacteria</taxon>
        <taxon>Pseudomonadati</taxon>
        <taxon>Pseudomonadota</taxon>
        <taxon>Gammaproteobacteria</taxon>
        <taxon>Methylococcales</taxon>
        <taxon>Methylococcaceae</taxon>
        <taxon>Methylomarinum</taxon>
    </lineage>
</organism>
<dbReference type="SUPFAM" id="SSF48239">
    <property type="entry name" value="Terpenoid cyclases/Protein prenyltransferases"/>
    <property type="match status" value="1"/>
</dbReference>